<dbReference type="RefSeq" id="WP_103370968.1">
    <property type="nucleotide sequence ID" value="NZ_CBCRVO010000001.1"/>
</dbReference>
<dbReference type="OrthoDB" id="9802264at2"/>
<comment type="caution">
    <text evidence="9">The sequence shown here is derived from an EMBL/GenBank/DDBJ whole genome shotgun (WGS) entry which is preliminary data.</text>
</comment>
<dbReference type="SUPFAM" id="SSF52540">
    <property type="entry name" value="P-loop containing nucleoside triphosphate hydrolases"/>
    <property type="match status" value="1"/>
</dbReference>
<dbReference type="PANTHER" id="PTHR43297">
    <property type="entry name" value="OLIGOPEPTIDE TRANSPORT ATP-BINDING PROTEIN APPD"/>
    <property type="match status" value="1"/>
</dbReference>
<dbReference type="GO" id="GO:0016887">
    <property type="term" value="F:ATP hydrolysis activity"/>
    <property type="evidence" value="ECO:0007669"/>
    <property type="project" value="InterPro"/>
</dbReference>
<dbReference type="InterPro" id="IPR027417">
    <property type="entry name" value="P-loop_NTPase"/>
</dbReference>
<gene>
    <name evidence="9" type="ORF">CD039_02365</name>
</gene>
<dbReference type="CDD" id="cd03257">
    <property type="entry name" value="ABC_NikE_OppD_transporters"/>
    <property type="match status" value="1"/>
</dbReference>
<evidence type="ECO:0000256" key="5">
    <source>
        <dbReference type="ARBA" id="ARBA00022741"/>
    </source>
</evidence>
<evidence type="ECO:0000256" key="6">
    <source>
        <dbReference type="ARBA" id="ARBA00022840"/>
    </source>
</evidence>
<dbReference type="AlphaFoldDB" id="A0A2K4FE75"/>
<evidence type="ECO:0000313" key="9">
    <source>
        <dbReference type="EMBL" id="POA09611.1"/>
    </source>
</evidence>
<sequence>MSERILEINDLHVSFDISAGEVQAVRGVDFYLNKGETLAIVGESGSGKSVTTKAITKLFQGDTGRIKKGSIKFLGEDLTQKTEKELIKLRGKDISMIFQDPMTSLNPTMKIGKQVMEPLMKHRNYSKSEAKKRALEILNLVGLPHAEQRFNAYPHQFSGGQRQRIVIATALACEPKILIADEPTTALDVTMQAQILDLMKSLQKKIETSIIFITHDLGVVANVADRVAIMYGGQMVETGEVDEIFYDPKHPYTWGLLSSMPDLETGADTELLAIPGTPPDLLHPPKGDAFAERSPYALEIDFKQMPPWFKVSPTHFVRSWLLDSRAPHVEPPEMVRKRLRTMPNNYTQPKQVERVSFDGE</sequence>
<comment type="similarity">
    <text evidence="2">Belongs to the ABC transporter superfamily.</text>
</comment>
<dbReference type="InterPro" id="IPR050388">
    <property type="entry name" value="ABC_Ni/Peptide_Import"/>
</dbReference>
<dbReference type="InterPro" id="IPR013563">
    <property type="entry name" value="Oligopep_ABC_C"/>
</dbReference>
<evidence type="ECO:0000256" key="3">
    <source>
        <dbReference type="ARBA" id="ARBA00022448"/>
    </source>
</evidence>
<name>A0A2K4FE75_9STAP</name>
<evidence type="ECO:0000256" key="1">
    <source>
        <dbReference type="ARBA" id="ARBA00004202"/>
    </source>
</evidence>
<dbReference type="Proteomes" id="UP000242712">
    <property type="component" value="Unassembled WGS sequence"/>
</dbReference>
<dbReference type="InterPro" id="IPR003593">
    <property type="entry name" value="AAA+_ATPase"/>
</dbReference>
<organism evidence="9 10">
    <name type="scientific">Staphylococcus argensis</name>
    <dbReference type="NCBI Taxonomy" id="1607738"/>
    <lineage>
        <taxon>Bacteria</taxon>
        <taxon>Bacillati</taxon>
        <taxon>Bacillota</taxon>
        <taxon>Bacilli</taxon>
        <taxon>Bacillales</taxon>
        <taxon>Staphylococcaceae</taxon>
        <taxon>Staphylococcus</taxon>
    </lineage>
</organism>
<evidence type="ECO:0000313" key="10">
    <source>
        <dbReference type="Proteomes" id="UP000242712"/>
    </source>
</evidence>
<reference evidence="9 10" key="1">
    <citation type="submission" date="2017-08" db="EMBL/GenBank/DDBJ databases">
        <title>Draft genome sequences of 64 type strains of genus Staph aureus.</title>
        <authorList>
            <person name="Cole K."/>
            <person name="Golubchik T."/>
            <person name="Russell J."/>
            <person name="Foster D."/>
            <person name="Llewelyn M."/>
            <person name="Wilson D."/>
            <person name="Crook D."/>
            <person name="Paul J."/>
        </authorList>
    </citation>
    <scope>NUCLEOTIDE SEQUENCE [LARGE SCALE GENOMIC DNA]</scope>
    <source>
        <strain evidence="9 10">DSM 29875</strain>
    </source>
</reference>
<protein>
    <submittedName>
        <fullName evidence="9">Peptide ABC transporter ATP-binding protein</fullName>
    </submittedName>
</protein>
<dbReference type="PROSITE" id="PS50893">
    <property type="entry name" value="ABC_TRANSPORTER_2"/>
    <property type="match status" value="1"/>
</dbReference>
<keyword evidence="10" id="KW-1185">Reference proteome</keyword>
<dbReference type="Pfam" id="PF00005">
    <property type="entry name" value="ABC_tran"/>
    <property type="match status" value="1"/>
</dbReference>
<dbReference type="InterPro" id="IPR017871">
    <property type="entry name" value="ABC_transporter-like_CS"/>
</dbReference>
<dbReference type="PANTHER" id="PTHR43297:SF2">
    <property type="entry name" value="DIPEPTIDE TRANSPORT ATP-BINDING PROTEIN DPPD"/>
    <property type="match status" value="1"/>
</dbReference>
<dbReference type="GeneID" id="98297180"/>
<dbReference type="NCBIfam" id="TIGR01727">
    <property type="entry name" value="oligo_HPY"/>
    <property type="match status" value="1"/>
</dbReference>
<keyword evidence="3" id="KW-0813">Transport</keyword>
<proteinExistence type="inferred from homology"/>
<evidence type="ECO:0000256" key="2">
    <source>
        <dbReference type="ARBA" id="ARBA00005417"/>
    </source>
</evidence>
<dbReference type="PROSITE" id="PS00211">
    <property type="entry name" value="ABC_TRANSPORTER_1"/>
    <property type="match status" value="1"/>
</dbReference>
<dbReference type="Pfam" id="PF08352">
    <property type="entry name" value="oligo_HPY"/>
    <property type="match status" value="1"/>
</dbReference>
<dbReference type="GO" id="GO:0005524">
    <property type="term" value="F:ATP binding"/>
    <property type="evidence" value="ECO:0007669"/>
    <property type="project" value="UniProtKB-KW"/>
</dbReference>
<keyword evidence="7" id="KW-0472">Membrane</keyword>
<dbReference type="Gene3D" id="3.40.50.300">
    <property type="entry name" value="P-loop containing nucleotide triphosphate hydrolases"/>
    <property type="match status" value="1"/>
</dbReference>
<dbReference type="InterPro" id="IPR003439">
    <property type="entry name" value="ABC_transporter-like_ATP-bd"/>
</dbReference>
<accession>A0A2K4FE75</accession>
<evidence type="ECO:0000256" key="4">
    <source>
        <dbReference type="ARBA" id="ARBA00022475"/>
    </source>
</evidence>
<keyword evidence="4" id="KW-1003">Cell membrane</keyword>
<evidence type="ECO:0000256" key="7">
    <source>
        <dbReference type="ARBA" id="ARBA00023136"/>
    </source>
</evidence>
<comment type="subcellular location">
    <subcellularLocation>
        <location evidence="1">Cell membrane</location>
        <topology evidence="1">Peripheral membrane protein</topology>
    </subcellularLocation>
</comment>
<keyword evidence="6 9" id="KW-0067">ATP-binding</keyword>
<keyword evidence="5" id="KW-0547">Nucleotide-binding</keyword>
<dbReference type="GO" id="GO:0015833">
    <property type="term" value="P:peptide transport"/>
    <property type="evidence" value="ECO:0007669"/>
    <property type="project" value="InterPro"/>
</dbReference>
<dbReference type="FunFam" id="3.40.50.300:FF:000016">
    <property type="entry name" value="Oligopeptide ABC transporter ATP-binding component"/>
    <property type="match status" value="1"/>
</dbReference>
<dbReference type="SMART" id="SM00382">
    <property type="entry name" value="AAA"/>
    <property type="match status" value="1"/>
</dbReference>
<feature type="domain" description="ABC transporter" evidence="8">
    <location>
        <begin position="6"/>
        <end position="257"/>
    </location>
</feature>
<dbReference type="GO" id="GO:0005886">
    <property type="term" value="C:plasma membrane"/>
    <property type="evidence" value="ECO:0007669"/>
    <property type="project" value="UniProtKB-SubCell"/>
</dbReference>
<dbReference type="EMBL" id="PPPX01000001">
    <property type="protein sequence ID" value="POA09611.1"/>
    <property type="molecule type" value="Genomic_DNA"/>
</dbReference>
<evidence type="ECO:0000259" key="8">
    <source>
        <dbReference type="PROSITE" id="PS50893"/>
    </source>
</evidence>